<reference evidence="1 2" key="1">
    <citation type="submission" date="2017-04" db="EMBL/GenBank/DDBJ databases">
        <title>A new member of the family Flavobacteriaceae isolated from ascidians.</title>
        <authorList>
            <person name="Chen L."/>
        </authorList>
    </citation>
    <scope>NUCLEOTIDE SEQUENCE [LARGE SCALE GENOMIC DNA]</scope>
    <source>
        <strain evidence="1 2">HQA918</strain>
    </source>
</reference>
<evidence type="ECO:0000313" key="1">
    <source>
        <dbReference type="EMBL" id="PCE66436.1"/>
    </source>
</evidence>
<protein>
    <submittedName>
        <fullName evidence="1">Uncharacterized protein</fullName>
    </submittedName>
</protein>
<name>A0A2A4GEN1_9FLAO</name>
<dbReference type="AlphaFoldDB" id="A0A2A4GEN1"/>
<comment type="caution">
    <text evidence="1">The sequence shown here is derived from an EMBL/GenBank/DDBJ whole genome shotgun (WGS) entry which is preliminary data.</text>
</comment>
<dbReference type="OrthoDB" id="1121532at2"/>
<gene>
    <name evidence="1" type="ORF">B7P33_03835</name>
</gene>
<dbReference type="Proteomes" id="UP000219559">
    <property type="component" value="Unassembled WGS sequence"/>
</dbReference>
<organism evidence="1 2">
    <name type="scientific">Sediminicola luteus</name>
    <dbReference type="NCBI Taxonomy" id="319238"/>
    <lineage>
        <taxon>Bacteria</taxon>
        <taxon>Pseudomonadati</taxon>
        <taxon>Bacteroidota</taxon>
        <taxon>Flavobacteriia</taxon>
        <taxon>Flavobacteriales</taxon>
        <taxon>Flavobacteriaceae</taxon>
        <taxon>Sediminicola</taxon>
    </lineage>
</organism>
<evidence type="ECO:0000313" key="2">
    <source>
        <dbReference type="Proteomes" id="UP000219559"/>
    </source>
</evidence>
<accession>A0A2A4GEN1</accession>
<dbReference type="EMBL" id="NBWU01000001">
    <property type="protein sequence ID" value="PCE66436.1"/>
    <property type="molecule type" value="Genomic_DNA"/>
</dbReference>
<dbReference type="RefSeq" id="WP_097441958.1">
    <property type="nucleotide sequence ID" value="NZ_NBWU01000001.1"/>
</dbReference>
<proteinExistence type="predicted"/>
<keyword evidence="2" id="KW-1185">Reference proteome</keyword>
<sequence length="131" mass="14608">MKYLGLFTLILLTTNCNTTSENITDSQSEEQVFLKAFDQELQLNNTDTHTISIGDFGDEEGAVILQHPSQFEQSEIVRDASSNWNPVYKYKAKNNFKGVDVVLIETCKLAGQSTSLQCAKDTLKIKLTIGN</sequence>